<feature type="compositionally biased region" description="Basic and acidic residues" evidence="1">
    <location>
        <begin position="506"/>
        <end position="525"/>
    </location>
</feature>
<dbReference type="STRING" id="1121927.GOHSU_19_00340"/>
<keyword evidence="4" id="KW-1185">Reference proteome</keyword>
<evidence type="ECO:0000313" key="4">
    <source>
        <dbReference type="Proteomes" id="UP000053405"/>
    </source>
</evidence>
<feature type="region of interest" description="Disordered" evidence="1">
    <location>
        <begin position="502"/>
        <end position="525"/>
    </location>
</feature>
<sequence length="541" mass="58778">MGSMDRDRRRGAVDLSDIPSPWGDDGATHEFVPIGEPGAATLTEEQIAERYGIELPDSPLALWHLADAAAVKLGRTPVQPEPAVSVARSVEVSERLRRRLDGLSATLHQECDRRSIHREAGYLNMHTYLCSGHRLGPSESKRRMALARNLVPRTTVSGEPLEPVLPETAAAVAEGQIGAPHAVVIAAIMKKVLDAVEPERHAEIEKELAEHARNLSPAGLTKAGARLLTLIDPDGAYTEPRDRLRQRDLHLFPQDDQLVSRVRGHLTPAARAKLDLLLEHWAAPGALNPEDPDSPHPADDDADRDALTKARERDERSSGQRNHDAFEAMLDFVLANQGLGPPGPIPSEIVISITDADLARKAGVAVTATGTLIPVAELIELAAQATPYLAVFRQHTRQALYLGRAKKHRFANKAQRLMLLARDGGCTAPGCEVPFSRTQAHHSPDWTKGGRTDIDAIGASCGGHNLRVGPDPGQWETELLVSGPNAGRMVWRPAAVGAPWTLNPLHRPEQSSDHRAHAPPDDRSRVEKALEARWGLAYLTA</sequence>
<evidence type="ECO:0000313" key="3">
    <source>
        <dbReference type="EMBL" id="GAC57429.1"/>
    </source>
</evidence>
<evidence type="ECO:0000256" key="1">
    <source>
        <dbReference type="SAM" id="MobiDB-lite"/>
    </source>
</evidence>
<reference evidence="3 4" key="1">
    <citation type="submission" date="2012-12" db="EMBL/GenBank/DDBJ databases">
        <title>Whole genome shotgun sequence of Gordonia hirsuta NBRC 16056.</title>
        <authorList>
            <person name="Isaki-Nakamura S."/>
            <person name="Hosoyama A."/>
            <person name="Tsuchikane K."/>
            <person name="Katsumata H."/>
            <person name="Baba S."/>
            <person name="Yamazaki S."/>
            <person name="Fujita N."/>
        </authorList>
    </citation>
    <scope>NUCLEOTIDE SEQUENCE [LARGE SCALE GENOMIC DNA]</scope>
    <source>
        <strain evidence="3 4">NBRC 16056</strain>
    </source>
</reference>
<proteinExistence type="predicted"/>
<dbReference type="InterPro" id="IPR003615">
    <property type="entry name" value="HNH_nuc"/>
</dbReference>
<dbReference type="InterPro" id="IPR003870">
    <property type="entry name" value="DUF222"/>
</dbReference>
<feature type="region of interest" description="Disordered" evidence="1">
    <location>
        <begin position="285"/>
        <end position="322"/>
    </location>
</feature>
<feature type="compositionally biased region" description="Basic and acidic residues" evidence="1">
    <location>
        <begin position="293"/>
        <end position="322"/>
    </location>
</feature>
<dbReference type="AlphaFoldDB" id="L7L926"/>
<comment type="caution">
    <text evidence="3">The sequence shown here is derived from an EMBL/GenBank/DDBJ whole genome shotgun (WGS) entry which is preliminary data.</text>
</comment>
<dbReference type="Pfam" id="PF02720">
    <property type="entry name" value="DUF222"/>
    <property type="match status" value="1"/>
</dbReference>
<gene>
    <name evidence="3" type="ORF">GOHSU_19_00340</name>
</gene>
<protein>
    <recommendedName>
        <fullName evidence="2">DUF222 domain-containing protein</fullName>
    </recommendedName>
</protein>
<dbReference type="EMBL" id="BANT01000019">
    <property type="protein sequence ID" value="GAC57429.1"/>
    <property type="molecule type" value="Genomic_DNA"/>
</dbReference>
<feature type="domain" description="DUF222" evidence="2">
    <location>
        <begin position="89"/>
        <end position="423"/>
    </location>
</feature>
<dbReference type="CDD" id="cd00085">
    <property type="entry name" value="HNHc"/>
    <property type="match status" value="1"/>
</dbReference>
<accession>L7L926</accession>
<evidence type="ECO:0000259" key="2">
    <source>
        <dbReference type="Pfam" id="PF02720"/>
    </source>
</evidence>
<name>L7L926_9ACTN</name>
<feature type="region of interest" description="Disordered" evidence="1">
    <location>
        <begin position="1"/>
        <end position="27"/>
    </location>
</feature>
<feature type="compositionally biased region" description="Basic and acidic residues" evidence="1">
    <location>
        <begin position="1"/>
        <end position="12"/>
    </location>
</feature>
<organism evidence="3 4">
    <name type="scientific">Gordonia hirsuta DSM 44140 = NBRC 16056</name>
    <dbReference type="NCBI Taxonomy" id="1121927"/>
    <lineage>
        <taxon>Bacteria</taxon>
        <taxon>Bacillati</taxon>
        <taxon>Actinomycetota</taxon>
        <taxon>Actinomycetes</taxon>
        <taxon>Mycobacteriales</taxon>
        <taxon>Gordoniaceae</taxon>
        <taxon>Gordonia</taxon>
    </lineage>
</organism>
<dbReference type="eggNOG" id="COG1403">
    <property type="taxonomic scope" value="Bacteria"/>
</dbReference>
<dbReference type="Proteomes" id="UP000053405">
    <property type="component" value="Unassembled WGS sequence"/>
</dbReference>